<sequence>MTDMAISGYLGWLFLLLIIYPFALVVINIACYEVARKKVTFWFNITCFLLAAFLLVMHMNIEIIYGKDLLDAWYSANPSE</sequence>
<comment type="caution">
    <text evidence="3">The sequence shown here is derived from an EMBL/GenBank/DDBJ whole genome shotgun (WGS) entry which is preliminary data.</text>
</comment>
<dbReference type="AlphaFoldDB" id="A0A2S7XHW9"/>
<reference evidence="5" key="3">
    <citation type="journal article" date="2019" name="Int. J. Syst. Evol. Microbiol.">
        <title>The Global Catalogue of Microorganisms (GCM) 10K type strain sequencing project: providing services to taxonomists for standard genome sequencing and annotation.</title>
        <authorList>
            <consortium name="The Broad Institute Genomics Platform"/>
            <consortium name="The Broad Institute Genome Sequencing Center for Infectious Disease"/>
            <person name="Wu L."/>
            <person name="Ma J."/>
        </authorList>
    </citation>
    <scope>NUCLEOTIDE SEQUENCE [LARGE SCALE GENOMIC DNA]</scope>
    <source>
        <strain evidence="5">NBRC 105001</strain>
    </source>
</reference>
<evidence type="ECO:0000313" key="5">
    <source>
        <dbReference type="Proteomes" id="UP001156660"/>
    </source>
</evidence>
<reference evidence="3 4" key="2">
    <citation type="submission" date="2016-12" db="EMBL/GenBank/DDBJ databases">
        <title>Diversity of luminous bacteria.</title>
        <authorList>
            <person name="Yoshizawa S."/>
            <person name="Kogure K."/>
        </authorList>
    </citation>
    <scope>NUCLEOTIDE SEQUENCE [LARGE SCALE GENOMIC DNA]</scope>
    <source>
        <strain evidence="3 4">NBRC 105001</strain>
    </source>
</reference>
<evidence type="ECO:0000313" key="3">
    <source>
        <dbReference type="EMBL" id="PQJ93317.1"/>
    </source>
</evidence>
<accession>A0A2S7XHW9</accession>
<dbReference type="EMBL" id="MSCP01000001">
    <property type="protein sequence ID" value="PQJ93317.1"/>
    <property type="molecule type" value="Genomic_DNA"/>
</dbReference>
<proteinExistence type="predicted"/>
<keyword evidence="1" id="KW-0472">Membrane</keyword>
<evidence type="ECO:0000313" key="4">
    <source>
        <dbReference type="Proteomes" id="UP000239273"/>
    </source>
</evidence>
<keyword evidence="5" id="KW-1185">Reference proteome</keyword>
<reference evidence="2" key="4">
    <citation type="submission" date="2023-01" db="EMBL/GenBank/DDBJ databases">
        <title>Draft genome sequence of Aliivibrio sifiae strain NBRC 105001.</title>
        <authorList>
            <person name="Sun Q."/>
            <person name="Mori K."/>
        </authorList>
    </citation>
    <scope>NUCLEOTIDE SEQUENCE</scope>
    <source>
        <strain evidence="2">NBRC 105001</strain>
    </source>
</reference>
<keyword evidence="1" id="KW-1133">Transmembrane helix</keyword>
<gene>
    <name evidence="3" type="ORF">BTO23_04265</name>
    <name evidence="2" type="ORF">GCM10007855_14810</name>
</gene>
<evidence type="ECO:0000313" key="2">
    <source>
        <dbReference type="EMBL" id="GLR74607.1"/>
    </source>
</evidence>
<dbReference type="EMBL" id="BSOU01000003">
    <property type="protein sequence ID" value="GLR74607.1"/>
    <property type="molecule type" value="Genomic_DNA"/>
</dbReference>
<dbReference type="RefSeq" id="WP_060991139.1">
    <property type="nucleotide sequence ID" value="NZ_BSOU01000003.1"/>
</dbReference>
<organism evidence="3 4">
    <name type="scientific">Aliivibrio sifiae</name>
    <dbReference type="NCBI Taxonomy" id="566293"/>
    <lineage>
        <taxon>Bacteria</taxon>
        <taxon>Pseudomonadati</taxon>
        <taxon>Pseudomonadota</taxon>
        <taxon>Gammaproteobacteria</taxon>
        <taxon>Vibrionales</taxon>
        <taxon>Vibrionaceae</taxon>
        <taxon>Aliivibrio</taxon>
    </lineage>
</organism>
<feature type="transmembrane region" description="Helical" evidence="1">
    <location>
        <begin position="6"/>
        <end position="29"/>
    </location>
</feature>
<reference evidence="2" key="1">
    <citation type="journal article" date="2014" name="Int. J. Syst. Evol. Microbiol.">
        <title>Complete genome of a new Firmicutes species belonging to the dominant human colonic microbiota ('Ruminococcus bicirculans') reveals two chromosomes and a selective capacity to utilize plant glucans.</title>
        <authorList>
            <consortium name="NISC Comparative Sequencing Program"/>
            <person name="Wegmann U."/>
            <person name="Louis P."/>
            <person name="Goesmann A."/>
            <person name="Henrissat B."/>
            <person name="Duncan S.H."/>
            <person name="Flint H.J."/>
        </authorList>
    </citation>
    <scope>NUCLEOTIDE SEQUENCE</scope>
    <source>
        <strain evidence="2">NBRC 105001</strain>
    </source>
</reference>
<dbReference type="Proteomes" id="UP001156660">
    <property type="component" value="Unassembled WGS sequence"/>
</dbReference>
<dbReference type="OrthoDB" id="5829840at2"/>
<name>A0A2S7XHW9_9GAMM</name>
<evidence type="ECO:0000256" key="1">
    <source>
        <dbReference type="SAM" id="Phobius"/>
    </source>
</evidence>
<keyword evidence="1" id="KW-0812">Transmembrane</keyword>
<protein>
    <submittedName>
        <fullName evidence="3">Uncharacterized protein</fullName>
    </submittedName>
</protein>
<feature type="transmembrane region" description="Helical" evidence="1">
    <location>
        <begin position="41"/>
        <end position="61"/>
    </location>
</feature>
<dbReference type="Proteomes" id="UP000239273">
    <property type="component" value="Unassembled WGS sequence"/>
</dbReference>